<keyword evidence="2" id="KW-1185">Reference proteome</keyword>
<comment type="caution">
    <text evidence="1">The sequence shown here is derived from an EMBL/GenBank/DDBJ whole genome shotgun (WGS) entry which is preliminary data.</text>
</comment>
<reference evidence="1" key="1">
    <citation type="submission" date="2022-03" db="EMBL/GenBank/DDBJ databases">
        <authorList>
            <person name="Sayadi A."/>
        </authorList>
    </citation>
    <scope>NUCLEOTIDE SEQUENCE</scope>
</reference>
<dbReference type="AlphaFoldDB" id="A0A9P0K5T6"/>
<protein>
    <submittedName>
        <fullName evidence="1">Uncharacterized protein</fullName>
    </submittedName>
</protein>
<organism evidence="1 2">
    <name type="scientific">Acanthoscelides obtectus</name>
    <name type="common">Bean weevil</name>
    <name type="synonym">Bruchus obtectus</name>
    <dbReference type="NCBI Taxonomy" id="200917"/>
    <lineage>
        <taxon>Eukaryota</taxon>
        <taxon>Metazoa</taxon>
        <taxon>Ecdysozoa</taxon>
        <taxon>Arthropoda</taxon>
        <taxon>Hexapoda</taxon>
        <taxon>Insecta</taxon>
        <taxon>Pterygota</taxon>
        <taxon>Neoptera</taxon>
        <taxon>Endopterygota</taxon>
        <taxon>Coleoptera</taxon>
        <taxon>Polyphaga</taxon>
        <taxon>Cucujiformia</taxon>
        <taxon>Chrysomeloidea</taxon>
        <taxon>Chrysomelidae</taxon>
        <taxon>Bruchinae</taxon>
        <taxon>Bruchini</taxon>
        <taxon>Acanthoscelides</taxon>
    </lineage>
</organism>
<accession>A0A9P0K5T6</accession>
<proteinExistence type="predicted"/>
<evidence type="ECO:0000313" key="2">
    <source>
        <dbReference type="Proteomes" id="UP001152888"/>
    </source>
</evidence>
<evidence type="ECO:0000313" key="1">
    <source>
        <dbReference type="EMBL" id="CAH1964877.1"/>
    </source>
</evidence>
<name>A0A9P0K5T6_ACAOB</name>
<dbReference type="Proteomes" id="UP001152888">
    <property type="component" value="Unassembled WGS sequence"/>
</dbReference>
<dbReference type="EMBL" id="CAKOFQ010006720">
    <property type="protein sequence ID" value="CAH1964877.1"/>
    <property type="molecule type" value="Genomic_DNA"/>
</dbReference>
<sequence length="65" mass="7207">MATLSWYCSSRRVCFGRGVGTRLLCLNYLCNISSNILLLESVHNYIAISITSSTSSNPKKLYICA</sequence>
<gene>
    <name evidence="1" type="ORF">ACAOBT_LOCUS6054</name>
</gene>